<evidence type="ECO:0000313" key="5">
    <source>
        <dbReference type="Proteomes" id="UP001597079"/>
    </source>
</evidence>
<reference evidence="5" key="1">
    <citation type="journal article" date="2019" name="Int. J. Syst. Evol. Microbiol.">
        <title>The Global Catalogue of Microorganisms (GCM) 10K type strain sequencing project: providing services to taxonomists for standard genome sequencing and annotation.</title>
        <authorList>
            <consortium name="The Broad Institute Genomics Platform"/>
            <consortium name="The Broad Institute Genome Sequencing Center for Infectious Disease"/>
            <person name="Wu L."/>
            <person name="Ma J."/>
        </authorList>
    </citation>
    <scope>NUCLEOTIDE SEQUENCE [LARGE SCALE GENOMIC DNA]</scope>
    <source>
        <strain evidence="5">CGMCC 1.12286</strain>
    </source>
</reference>
<dbReference type="SMART" id="SM00267">
    <property type="entry name" value="GGDEF"/>
    <property type="match status" value="1"/>
</dbReference>
<dbReference type="SMART" id="SM00091">
    <property type="entry name" value="PAS"/>
    <property type="match status" value="1"/>
</dbReference>
<dbReference type="NCBIfam" id="TIGR00254">
    <property type="entry name" value="GGDEF"/>
    <property type="match status" value="1"/>
</dbReference>
<feature type="domain" description="GGDEF" evidence="3">
    <location>
        <begin position="172"/>
        <end position="302"/>
    </location>
</feature>
<keyword evidence="5" id="KW-1185">Reference proteome</keyword>
<comment type="caution">
    <text evidence="4">The sequence shown here is derived from an EMBL/GenBank/DDBJ whole genome shotgun (WGS) entry which is preliminary data.</text>
</comment>
<dbReference type="NCBIfam" id="TIGR00229">
    <property type="entry name" value="sensory_box"/>
    <property type="match status" value="1"/>
</dbReference>
<organism evidence="4 5">
    <name type="scientific">Alicyclobacillus fodiniaquatilis</name>
    <dbReference type="NCBI Taxonomy" id="1661150"/>
    <lineage>
        <taxon>Bacteria</taxon>
        <taxon>Bacillati</taxon>
        <taxon>Bacillota</taxon>
        <taxon>Bacilli</taxon>
        <taxon>Bacillales</taxon>
        <taxon>Alicyclobacillaceae</taxon>
        <taxon>Alicyclobacillus</taxon>
    </lineage>
</organism>
<dbReference type="InterPro" id="IPR000160">
    <property type="entry name" value="GGDEF_dom"/>
</dbReference>
<name>A0ABW4JLB6_9BACL</name>
<dbReference type="InterPro" id="IPR013655">
    <property type="entry name" value="PAS_fold_3"/>
</dbReference>
<dbReference type="InterPro" id="IPR043128">
    <property type="entry name" value="Rev_trsase/Diguanyl_cyclase"/>
</dbReference>
<dbReference type="InterPro" id="IPR052155">
    <property type="entry name" value="Biofilm_reg_signaling"/>
</dbReference>
<dbReference type="Pfam" id="PF08447">
    <property type="entry name" value="PAS_3"/>
    <property type="match status" value="1"/>
</dbReference>
<dbReference type="SUPFAM" id="SSF55785">
    <property type="entry name" value="PYP-like sensor domain (PAS domain)"/>
    <property type="match status" value="1"/>
</dbReference>
<dbReference type="Gene3D" id="3.30.70.270">
    <property type="match status" value="1"/>
</dbReference>
<dbReference type="InterPro" id="IPR001610">
    <property type="entry name" value="PAC"/>
</dbReference>
<dbReference type="PANTHER" id="PTHR44757:SF2">
    <property type="entry name" value="BIOFILM ARCHITECTURE MAINTENANCE PROTEIN MBAA"/>
    <property type="match status" value="1"/>
</dbReference>
<keyword evidence="4" id="KW-0808">Transferase</keyword>
<evidence type="ECO:0000313" key="4">
    <source>
        <dbReference type="EMBL" id="MFD1676819.1"/>
    </source>
</evidence>
<dbReference type="PROSITE" id="PS50112">
    <property type="entry name" value="PAS"/>
    <property type="match status" value="1"/>
</dbReference>
<dbReference type="EC" id="2.7.7.65" evidence="4"/>
<protein>
    <submittedName>
        <fullName evidence="4">Diguanylate cyclase domain-containing protein</fullName>
        <ecNumber evidence="4">2.7.7.65</ecNumber>
    </submittedName>
</protein>
<feature type="domain" description="PAC" evidence="2">
    <location>
        <begin position="90"/>
        <end position="142"/>
    </location>
</feature>
<evidence type="ECO:0000259" key="1">
    <source>
        <dbReference type="PROSITE" id="PS50112"/>
    </source>
</evidence>
<dbReference type="InterPro" id="IPR000014">
    <property type="entry name" value="PAS"/>
</dbReference>
<dbReference type="GO" id="GO:0052621">
    <property type="term" value="F:diguanylate cyclase activity"/>
    <property type="evidence" value="ECO:0007669"/>
    <property type="project" value="UniProtKB-EC"/>
</dbReference>
<feature type="domain" description="PAS" evidence="1">
    <location>
        <begin position="17"/>
        <end position="72"/>
    </location>
</feature>
<dbReference type="PROSITE" id="PS50887">
    <property type="entry name" value="GGDEF"/>
    <property type="match status" value="1"/>
</dbReference>
<dbReference type="Pfam" id="PF00990">
    <property type="entry name" value="GGDEF"/>
    <property type="match status" value="1"/>
</dbReference>
<dbReference type="Gene3D" id="3.30.450.20">
    <property type="entry name" value="PAS domain"/>
    <property type="match status" value="1"/>
</dbReference>
<gene>
    <name evidence="4" type="ORF">ACFSB2_19275</name>
</gene>
<dbReference type="InterPro" id="IPR000700">
    <property type="entry name" value="PAS-assoc_C"/>
</dbReference>
<accession>A0ABW4JLB6</accession>
<dbReference type="SUPFAM" id="SSF55073">
    <property type="entry name" value="Nucleotide cyclase"/>
    <property type="match status" value="1"/>
</dbReference>
<dbReference type="CDD" id="cd00130">
    <property type="entry name" value="PAS"/>
    <property type="match status" value="1"/>
</dbReference>
<dbReference type="CDD" id="cd01949">
    <property type="entry name" value="GGDEF"/>
    <property type="match status" value="1"/>
</dbReference>
<dbReference type="RefSeq" id="WP_377944722.1">
    <property type="nucleotide sequence ID" value="NZ_JBHUCX010000075.1"/>
</dbReference>
<dbReference type="InterPro" id="IPR035965">
    <property type="entry name" value="PAS-like_dom_sf"/>
</dbReference>
<dbReference type="PANTHER" id="PTHR44757">
    <property type="entry name" value="DIGUANYLATE CYCLASE DGCP"/>
    <property type="match status" value="1"/>
</dbReference>
<sequence length="302" mass="34736">MANKRHDTQQGRELLDIDQMFTFISEQSENIISSYSADGVFTYISPNVTKLLGYTPDEVIGKPSSFFSHPEDTIELANFRKMLSLGQKTGRFTGRIRHNNGKYRWYETTAQYIRNESGEIIQSIWVGRDVTERIEAEKKIAHLAYHDPLTDLPNRRLFMNCVNDVIQQFRQHRHGLVLIDLDGFKHVNDNFGHEIGDLLLIEVAKRLIKVIGKRDVVSRLGGDEFTLLRQCIESYGGWNRLIRQIKEVVSEPIIIEDNKHYVTASIGVALYPTDGDSVKTLMRNADLAMYRAKNKIIIPEMH</sequence>
<dbReference type="PROSITE" id="PS50113">
    <property type="entry name" value="PAC"/>
    <property type="match status" value="1"/>
</dbReference>
<keyword evidence="4" id="KW-0548">Nucleotidyltransferase</keyword>
<dbReference type="EMBL" id="JBHUCX010000075">
    <property type="protein sequence ID" value="MFD1676819.1"/>
    <property type="molecule type" value="Genomic_DNA"/>
</dbReference>
<dbReference type="SMART" id="SM00086">
    <property type="entry name" value="PAC"/>
    <property type="match status" value="1"/>
</dbReference>
<proteinExistence type="predicted"/>
<dbReference type="Proteomes" id="UP001597079">
    <property type="component" value="Unassembled WGS sequence"/>
</dbReference>
<evidence type="ECO:0000259" key="3">
    <source>
        <dbReference type="PROSITE" id="PS50887"/>
    </source>
</evidence>
<evidence type="ECO:0000259" key="2">
    <source>
        <dbReference type="PROSITE" id="PS50113"/>
    </source>
</evidence>
<dbReference type="InterPro" id="IPR029787">
    <property type="entry name" value="Nucleotide_cyclase"/>
</dbReference>